<evidence type="ECO:0000256" key="1">
    <source>
        <dbReference type="SAM" id="MobiDB-lite"/>
    </source>
</evidence>
<accession>A0A5B7HRB9</accession>
<dbReference type="Proteomes" id="UP000324222">
    <property type="component" value="Unassembled WGS sequence"/>
</dbReference>
<protein>
    <submittedName>
        <fullName evidence="2">Uncharacterized protein</fullName>
    </submittedName>
</protein>
<comment type="caution">
    <text evidence="2">The sequence shown here is derived from an EMBL/GenBank/DDBJ whole genome shotgun (WGS) entry which is preliminary data.</text>
</comment>
<reference evidence="2 3" key="1">
    <citation type="submission" date="2019-05" db="EMBL/GenBank/DDBJ databases">
        <title>Another draft genome of Portunus trituberculatus and its Hox gene families provides insights of decapod evolution.</title>
        <authorList>
            <person name="Jeong J.-H."/>
            <person name="Song I."/>
            <person name="Kim S."/>
            <person name="Choi T."/>
            <person name="Kim D."/>
            <person name="Ryu S."/>
            <person name="Kim W."/>
        </authorList>
    </citation>
    <scope>NUCLEOTIDE SEQUENCE [LARGE SCALE GENOMIC DNA]</scope>
    <source>
        <tissue evidence="2">Muscle</tissue>
    </source>
</reference>
<feature type="region of interest" description="Disordered" evidence="1">
    <location>
        <begin position="66"/>
        <end position="94"/>
    </location>
</feature>
<dbReference type="AlphaFoldDB" id="A0A5B7HRB9"/>
<keyword evidence="3" id="KW-1185">Reference proteome</keyword>
<sequence length="94" mass="10321">MALVEVLHARTFFYFKVSLFRNFPLLSQRVLPFLPSVRPTQAIICHFPTSRLPAAASRPLPARNGAGTIAAGVSPREEARPRGVNTAQTTLDFS</sequence>
<evidence type="ECO:0000313" key="3">
    <source>
        <dbReference type="Proteomes" id="UP000324222"/>
    </source>
</evidence>
<gene>
    <name evidence="2" type="ORF">E2C01_066574</name>
</gene>
<feature type="compositionally biased region" description="Polar residues" evidence="1">
    <location>
        <begin position="85"/>
        <end position="94"/>
    </location>
</feature>
<proteinExistence type="predicted"/>
<evidence type="ECO:0000313" key="2">
    <source>
        <dbReference type="EMBL" id="MPC72275.1"/>
    </source>
</evidence>
<name>A0A5B7HRB9_PORTR</name>
<organism evidence="2 3">
    <name type="scientific">Portunus trituberculatus</name>
    <name type="common">Swimming crab</name>
    <name type="synonym">Neptunus trituberculatus</name>
    <dbReference type="NCBI Taxonomy" id="210409"/>
    <lineage>
        <taxon>Eukaryota</taxon>
        <taxon>Metazoa</taxon>
        <taxon>Ecdysozoa</taxon>
        <taxon>Arthropoda</taxon>
        <taxon>Crustacea</taxon>
        <taxon>Multicrustacea</taxon>
        <taxon>Malacostraca</taxon>
        <taxon>Eumalacostraca</taxon>
        <taxon>Eucarida</taxon>
        <taxon>Decapoda</taxon>
        <taxon>Pleocyemata</taxon>
        <taxon>Brachyura</taxon>
        <taxon>Eubrachyura</taxon>
        <taxon>Portunoidea</taxon>
        <taxon>Portunidae</taxon>
        <taxon>Portuninae</taxon>
        <taxon>Portunus</taxon>
    </lineage>
</organism>
<dbReference type="EMBL" id="VSRR010034451">
    <property type="protein sequence ID" value="MPC72275.1"/>
    <property type="molecule type" value="Genomic_DNA"/>
</dbReference>